<feature type="domain" description="Glycosyltransferase 2-like" evidence="1">
    <location>
        <begin position="7"/>
        <end position="105"/>
    </location>
</feature>
<organism evidence="2">
    <name type="scientific">Shigella boydii</name>
    <dbReference type="NCBI Taxonomy" id="621"/>
    <lineage>
        <taxon>Bacteria</taxon>
        <taxon>Pseudomonadati</taxon>
        <taxon>Pseudomonadota</taxon>
        <taxon>Gammaproteobacteria</taxon>
        <taxon>Enterobacterales</taxon>
        <taxon>Enterobacteriaceae</taxon>
        <taxon>Shigella</taxon>
    </lineage>
</organism>
<dbReference type="InterPro" id="IPR029044">
    <property type="entry name" value="Nucleotide-diphossugar_trans"/>
</dbReference>
<evidence type="ECO:0000313" key="2">
    <source>
        <dbReference type="EMBL" id="ACD37129.1"/>
    </source>
</evidence>
<dbReference type="CAZy" id="GT2">
    <property type="family name" value="Glycosyltransferase Family 2"/>
</dbReference>
<dbReference type="AlphaFoldDB" id="B5L445"/>
<evidence type="ECO:0000259" key="1">
    <source>
        <dbReference type="Pfam" id="PF00535"/>
    </source>
</evidence>
<dbReference type="Pfam" id="PF00535">
    <property type="entry name" value="Glycos_transf_2"/>
    <property type="match status" value="1"/>
</dbReference>
<dbReference type="Gene3D" id="3.90.550.10">
    <property type="entry name" value="Spore Coat Polysaccharide Biosynthesis Protein SpsA, Chain A"/>
    <property type="match status" value="1"/>
</dbReference>
<dbReference type="EMBL" id="EU296418">
    <property type="protein sequence ID" value="ACD37129.1"/>
    <property type="molecule type" value="Genomic_DNA"/>
</dbReference>
<reference evidence="2" key="1">
    <citation type="journal article" date="2008" name="FEMS Microbiol. Rev.">
        <title>Structure and genetics of Shigella O antigens.</title>
        <authorList>
            <person name="Liu B."/>
            <person name="Knirel Y.A."/>
            <person name="Feng L."/>
            <person name="Perepelov A.V."/>
            <person name="Senchenkova S.N."/>
            <person name="Wang Q."/>
            <person name="Reeves P.R."/>
            <person name="Wang L."/>
        </authorList>
    </citation>
    <scope>NUCLEOTIDE SEQUENCE</scope>
</reference>
<proteinExistence type="predicted"/>
<accession>B5L445</accession>
<gene>
    <name evidence="2" type="primary">wfdD</name>
</gene>
<dbReference type="InterPro" id="IPR001173">
    <property type="entry name" value="Glyco_trans_2-like"/>
</dbReference>
<protein>
    <submittedName>
        <fullName evidence="2">WfdD</fullName>
    </submittedName>
</protein>
<dbReference type="SUPFAM" id="SSF53448">
    <property type="entry name" value="Nucleotide-diphospho-sugar transferases"/>
    <property type="match status" value="1"/>
</dbReference>
<sequence length="290" mass="33187">MNRVAVIIVLYYPDVSKINKMIDSLGKKQREILLVDNTPELHLESDVLCNNNIHYYHLGDNKGIAFAQNYGFIKAIGLGKPLFFTFDQDSCISKDYISSMLKEYEYACSLRSNIAALGPTIINERNGKKYDREIKLGSQISETIHDVESIISSGALIPLEAIINIGLNKVSWFIDLIDIEWSFRARKEGWNILVTDKVLISHNIGSKDINIMGIKTFTVCSPFRLYYVYRNWLLALREPVFPLRYKLKKLITMPVRIIIYAFCERGGQRLNYIFKGIKDGLLGRKGSFKG</sequence>
<name>B5L445_SHIBO</name>